<evidence type="ECO:0000313" key="2">
    <source>
        <dbReference type="Proteomes" id="UP000684084"/>
    </source>
</evidence>
<dbReference type="VEuPathDB" id="FungiDB:RhiirFUN_015743"/>
<sequence length="94" mass="10558">MQFIAIMSTTNKNISSPSSDDSEIIEVSENETNRARLIALVVREAVFVGNQQDWNAAIRMILQHKLLTLPEKNTIVALLQIKSSCKIIFFFGCC</sequence>
<protein>
    <submittedName>
        <fullName evidence="1">Uncharacterized protein</fullName>
    </submittedName>
</protein>
<dbReference type="Proteomes" id="UP000684084">
    <property type="component" value="Unassembled WGS sequence"/>
</dbReference>
<name>A0A915ZF50_9GLOM</name>
<comment type="caution">
    <text evidence="1">The sequence shown here is derived from an EMBL/GenBank/DDBJ whole genome shotgun (WGS) entry which is preliminary data.</text>
</comment>
<proteinExistence type="predicted"/>
<evidence type="ECO:0000313" key="1">
    <source>
        <dbReference type="EMBL" id="CAB5374520.1"/>
    </source>
</evidence>
<reference evidence="1" key="1">
    <citation type="submission" date="2020-05" db="EMBL/GenBank/DDBJ databases">
        <authorList>
            <person name="Rincon C."/>
            <person name="Sanders R I."/>
            <person name="Robbins C."/>
            <person name="Chaturvedi A."/>
        </authorList>
    </citation>
    <scope>NUCLEOTIDE SEQUENCE</scope>
    <source>
        <strain evidence="1">CHB12</strain>
    </source>
</reference>
<gene>
    <name evidence="1" type="ORF">CHRIB12_LOCUS14485</name>
</gene>
<dbReference type="OrthoDB" id="2384915at2759"/>
<dbReference type="AlphaFoldDB" id="A0A915ZF50"/>
<dbReference type="EMBL" id="CAGKOT010000033">
    <property type="protein sequence ID" value="CAB5374520.1"/>
    <property type="molecule type" value="Genomic_DNA"/>
</dbReference>
<organism evidence="1 2">
    <name type="scientific">Rhizophagus irregularis</name>
    <dbReference type="NCBI Taxonomy" id="588596"/>
    <lineage>
        <taxon>Eukaryota</taxon>
        <taxon>Fungi</taxon>
        <taxon>Fungi incertae sedis</taxon>
        <taxon>Mucoromycota</taxon>
        <taxon>Glomeromycotina</taxon>
        <taxon>Glomeromycetes</taxon>
        <taxon>Glomerales</taxon>
        <taxon>Glomeraceae</taxon>
        <taxon>Rhizophagus</taxon>
    </lineage>
</organism>
<accession>A0A915ZF50</accession>